<sequence length="447" mass="50342">MVTLQTHMSARKKDKGGNNFGFVRFRGIRNMGDMLKTLGNVFLQGAKLGVCVAKFGRNKQPMMVNIGGHTEGYMVYPKVNEGRREGKEPMVQGYVSTNQWRTTKSYRDVVNGLDVRGSTSVSINIKDLHQPKILMVNCMKRSVVLEAKNLTILHNLLTLVKEMMGVKEEWFMLVVIWSGQKIETGRLAWVKVRGVPFHLWDGRTFDEIGKSYGRLMVDSNSMLTKNNVVEGHFCVITKLIHRIDEGRILTWIDKKYDVWVSEVEKTWYKVPEKDDTQMNTQKQTTHVDSNMKEGEIRDSKEDSSDDLGDKLTFRAGCLAYNPRSKRKFSSHSNSSPISPSAMGDGKKMKGKSDSVETIQAQTDVVVNPYFMETAEVSGLFDGANLPLESTRETMVQDSYGDPNLDVSVEEEVSDTINVGVSMGYEMEGFVEPIRNLIHGAGENLVPQ</sequence>
<organism evidence="1 2">
    <name type="scientific">Smallanthus sonchifolius</name>
    <dbReference type="NCBI Taxonomy" id="185202"/>
    <lineage>
        <taxon>Eukaryota</taxon>
        <taxon>Viridiplantae</taxon>
        <taxon>Streptophyta</taxon>
        <taxon>Embryophyta</taxon>
        <taxon>Tracheophyta</taxon>
        <taxon>Spermatophyta</taxon>
        <taxon>Magnoliopsida</taxon>
        <taxon>eudicotyledons</taxon>
        <taxon>Gunneridae</taxon>
        <taxon>Pentapetalae</taxon>
        <taxon>asterids</taxon>
        <taxon>campanulids</taxon>
        <taxon>Asterales</taxon>
        <taxon>Asteraceae</taxon>
        <taxon>Asteroideae</taxon>
        <taxon>Heliantheae alliance</taxon>
        <taxon>Millerieae</taxon>
        <taxon>Smallanthus</taxon>
    </lineage>
</organism>
<name>A0ACB9ASS5_9ASTR</name>
<reference evidence="2" key="1">
    <citation type="journal article" date="2022" name="Mol. Ecol. Resour.">
        <title>The genomes of chicory, endive, great burdock and yacon provide insights into Asteraceae palaeo-polyploidization history and plant inulin production.</title>
        <authorList>
            <person name="Fan W."/>
            <person name="Wang S."/>
            <person name="Wang H."/>
            <person name="Wang A."/>
            <person name="Jiang F."/>
            <person name="Liu H."/>
            <person name="Zhao H."/>
            <person name="Xu D."/>
            <person name="Zhang Y."/>
        </authorList>
    </citation>
    <scope>NUCLEOTIDE SEQUENCE [LARGE SCALE GENOMIC DNA]</scope>
    <source>
        <strain evidence="2">cv. Yunnan</strain>
    </source>
</reference>
<proteinExistence type="predicted"/>
<evidence type="ECO:0000313" key="1">
    <source>
        <dbReference type="EMBL" id="KAI3712887.1"/>
    </source>
</evidence>
<evidence type="ECO:0000313" key="2">
    <source>
        <dbReference type="Proteomes" id="UP001056120"/>
    </source>
</evidence>
<dbReference type="Proteomes" id="UP001056120">
    <property type="component" value="Linkage Group LG24"/>
</dbReference>
<comment type="caution">
    <text evidence="1">The sequence shown here is derived from an EMBL/GenBank/DDBJ whole genome shotgun (WGS) entry which is preliminary data.</text>
</comment>
<reference evidence="1 2" key="2">
    <citation type="journal article" date="2022" name="Mol. Ecol. Resour.">
        <title>The genomes of chicory, endive, great burdock and yacon provide insights into Asteraceae paleo-polyploidization history and plant inulin production.</title>
        <authorList>
            <person name="Fan W."/>
            <person name="Wang S."/>
            <person name="Wang H."/>
            <person name="Wang A."/>
            <person name="Jiang F."/>
            <person name="Liu H."/>
            <person name="Zhao H."/>
            <person name="Xu D."/>
            <person name="Zhang Y."/>
        </authorList>
    </citation>
    <scope>NUCLEOTIDE SEQUENCE [LARGE SCALE GENOMIC DNA]</scope>
    <source>
        <strain evidence="2">cv. Yunnan</strain>
        <tissue evidence="1">Leaves</tissue>
    </source>
</reference>
<gene>
    <name evidence="1" type="ORF">L1987_71456</name>
</gene>
<dbReference type="EMBL" id="CM042041">
    <property type="protein sequence ID" value="KAI3712887.1"/>
    <property type="molecule type" value="Genomic_DNA"/>
</dbReference>
<accession>A0ACB9ASS5</accession>
<keyword evidence="2" id="KW-1185">Reference proteome</keyword>
<protein>
    <submittedName>
        <fullName evidence="1">Uncharacterized protein</fullName>
    </submittedName>
</protein>